<dbReference type="GO" id="GO:0003700">
    <property type="term" value="F:DNA-binding transcription factor activity"/>
    <property type="evidence" value="ECO:0007669"/>
    <property type="project" value="InterPro"/>
</dbReference>
<evidence type="ECO:0000313" key="7">
    <source>
        <dbReference type="Proteomes" id="UP000219439"/>
    </source>
</evidence>
<keyword evidence="3 6" id="KW-0238">DNA-binding</keyword>
<gene>
    <name evidence="6" type="ORF">SAMN06265368_0343</name>
</gene>
<dbReference type="Pfam" id="PF00126">
    <property type="entry name" value="HTH_1"/>
    <property type="match status" value="1"/>
</dbReference>
<feature type="domain" description="HTH lysR-type" evidence="5">
    <location>
        <begin position="1"/>
        <end position="58"/>
    </location>
</feature>
<dbReference type="Proteomes" id="UP000219439">
    <property type="component" value="Unassembled WGS sequence"/>
</dbReference>
<dbReference type="PROSITE" id="PS50931">
    <property type="entry name" value="HTH_LYSR"/>
    <property type="match status" value="1"/>
</dbReference>
<keyword evidence="7" id="KW-1185">Reference proteome</keyword>
<sequence length="294" mass="32418">MDTDFLRSLVLVAEKGSIAEAARIDHMTPAAVGQRIAALERQMGCVLLDRMGHRAKPTQACLNLLPRARQILEDVSLLASDLDDQGLSGQLNFGVISTAMSGYLPKVMRDLRQQAPDIHLTISPGTSRALYEDVQTRDIDVALLVEPPFALSKALQFFPIALEPLCHISPEPLKDASEKTIARSIMSSSYICYDRQSWGGRIAAQYLNDFGLMPDILCDLDGPDSILHMVREGMGTSLLPLWPGVMLDTSDFHVTIIRNVRYARPVGLLSTRVGEKTPMINLLQQSLMPAPKLR</sequence>
<dbReference type="InterPro" id="IPR000847">
    <property type="entry name" value="LysR_HTH_N"/>
</dbReference>
<dbReference type="PANTHER" id="PTHR30126:SF94">
    <property type="entry name" value="LYSR FAMILY TRANSCRIPTIONAL REGULATOR"/>
    <property type="match status" value="1"/>
</dbReference>
<dbReference type="PANTHER" id="PTHR30126">
    <property type="entry name" value="HTH-TYPE TRANSCRIPTIONAL REGULATOR"/>
    <property type="match status" value="1"/>
</dbReference>
<dbReference type="SUPFAM" id="SSF53850">
    <property type="entry name" value="Periplasmic binding protein-like II"/>
    <property type="match status" value="1"/>
</dbReference>
<evidence type="ECO:0000256" key="1">
    <source>
        <dbReference type="ARBA" id="ARBA00009437"/>
    </source>
</evidence>
<protein>
    <submittedName>
        <fullName evidence="6">DNA-binding transcriptional regulator, LysR family</fullName>
    </submittedName>
</protein>
<dbReference type="Gene3D" id="1.10.10.10">
    <property type="entry name" value="Winged helix-like DNA-binding domain superfamily/Winged helix DNA-binding domain"/>
    <property type="match status" value="1"/>
</dbReference>
<dbReference type="RefSeq" id="WP_170955908.1">
    <property type="nucleotide sequence ID" value="NZ_OBEL01000001.1"/>
</dbReference>
<dbReference type="SUPFAM" id="SSF46785">
    <property type="entry name" value="Winged helix' DNA-binding domain"/>
    <property type="match status" value="1"/>
</dbReference>
<dbReference type="InterPro" id="IPR036390">
    <property type="entry name" value="WH_DNA-bd_sf"/>
</dbReference>
<dbReference type="EMBL" id="OBEL01000001">
    <property type="protein sequence ID" value="SNZ06213.1"/>
    <property type="molecule type" value="Genomic_DNA"/>
</dbReference>
<evidence type="ECO:0000259" key="5">
    <source>
        <dbReference type="PROSITE" id="PS50931"/>
    </source>
</evidence>
<dbReference type="InterPro" id="IPR005119">
    <property type="entry name" value="LysR_subst-bd"/>
</dbReference>
<proteinExistence type="inferred from homology"/>
<comment type="similarity">
    <text evidence="1">Belongs to the LysR transcriptional regulatory family.</text>
</comment>
<dbReference type="AlphaFoldDB" id="A0A285NBC6"/>
<evidence type="ECO:0000256" key="4">
    <source>
        <dbReference type="ARBA" id="ARBA00023163"/>
    </source>
</evidence>
<dbReference type="Pfam" id="PF03466">
    <property type="entry name" value="LysR_substrate"/>
    <property type="match status" value="1"/>
</dbReference>
<dbReference type="Gene3D" id="3.40.190.290">
    <property type="match status" value="1"/>
</dbReference>
<keyword evidence="2" id="KW-0805">Transcription regulation</keyword>
<dbReference type="InterPro" id="IPR036388">
    <property type="entry name" value="WH-like_DNA-bd_sf"/>
</dbReference>
<accession>A0A285NBC6</accession>
<evidence type="ECO:0000256" key="3">
    <source>
        <dbReference type="ARBA" id="ARBA00023125"/>
    </source>
</evidence>
<keyword evidence="4" id="KW-0804">Transcription</keyword>
<organism evidence="6 7">
    <name type="scientific">Cohaesibacter gelatinilyticus</name>
    <dbReference type="NCBI Taxonomy" id="372072"/>
    <lineage>
        <taxon>Bacteria</taxon>
        <taxon>Pseudomonadati</taxon>
        <taxon>Pseudomonadota</taxon>
        <taxon>Alphaproteobacteria</taxon>
        <taxon>Hyphomicrobiales</taxon>
        <taxon>Cohaesibacteraceae</taxon>
    </lineage>
</organism>
<dbReference type="GO" id="GO:0000976">
    <property type="term" value="F:transcription cis-regulatory region binding"/>
    <property type="evidence" value="ECO:0007669"/>
    <property type="project" value="TreeGrafter"/>
</dbReference>
<reference evidence="6 7" key="1">
    <citation type="submission" date="2017-09" db="EMBL/GenBank/DDBJ databases">
        <authorList>
            <person name="Ehlers B."/>
            <person name="Leendertz F.H."/>
        </authorList>
    </citation>
    <scope>NUCLEOTIDE SEQUENCE [LARGE SCALE GENOMIC DNA]</scope>
    <source>
        <strain evidence="6 7">DSM 18289</strain>
    </source>
</reference>
<evidence type="ECO:0000256" key="2">
    <source>
        <dbReference type="ARBA" id="ARBA00023015"/>
    </source>
</evidence>
<evidence type="ECO:0000313" key="6">
    <source>
        <dbReference type="EMBL" id="SNZ06213.1"/>
    </source>
</evidence>
<name>A0A285NBC6_9HYPH</name>